<evidence type="ECO:0000313" key="1">
    <source>
        <dbReference type="EMBL" id="KAL0182424.1"/>
    </source>
</evidence>
<gene>
    <name evidence="1" type="ORF">M9458_021799</name>
</gene>
<evidence type="ECO:0000313" key="2">
    <source>
        <dbReference type="Proteomes" id="UP001529510"/>
    </source>
</evidence>
<dbReference type="Proteomes" id="UP001529510">
    <property type="component" value="Unassembled WGS sequence"/>
</dbReference>
<reference evidence="1 2" key="1">
    <citation type="submission" date="2024-05" db="EMBL/GenBank/DDBJ databases">
        <title>Genome sequencing and assembly of Indian major carp, Cirrhinus mrigala (Hamilton, 1822).</title>
        <authorList>
            <person name="Mohindra V."/>
            <person name="Chowdhury L.M."/>
            <person name="Lal K."/>
            <person name="Jena J.K."/>
        </authorList>
    </citation>
    <scope>NUCLEOTIDE SEQUENCE [LARGE SCALE GENOMIC DNA]</scope>
    <source>
        <strain evidence="1">CM1030</strain>
        <tissue evidence="1">Blood</tissue>
    </source>
</reference>
<keyword evidence="2" id="KW-1185">Reference proteome</keyword>
<sequence>MADGLHMDTLIIKKAGAKKYFMEQGEMMLSVFAEANGFVAVLQEDTMPEEEKDDFSQ</sequence>
<feature type="non-terminal residue" evidence="1">
    <location>
        <position position="57"/>
    </location>
</feature>
<protein>
    <submittedName>
        <fullName evidence="1">Uncharacterized protein</fullName>
    </submittedName>
</protein>
<dbReference type="EMBL" id="JAMKFB020000010">
    <property type="protein sequence ID" value="KAL0182424.1"/>
    <property type="molecule type" value="Genomic_DNA"/>
</dbReference>
<comment type="caution">
    <text evidence="1">The sequence shown here is derived from an EMBL/GenBank/DDBJ whole genome shotgun (WGS) entry which is preliminary data.</text>
</comment>
<proteinExistence type="predicted"/>
<organism evidence="1 2">
    <name type="scientific">Cirrhinus mrigala</name>
    <name type="common">Mrigala</name>
    <dbReference type="NCBI Taxonomy" id="683832"/>
    <lineage>
        <taxon>Eukaryota</taxon>
        <taxon>Metazoa</taxon>
        <taxon>Chordata</taxon>
        <taxon>Craniata</taxon>
        <taxon>Vertebrata</taxon>
        <taxon>Euteleostomi</taxon>
        <taxon>Actinopterygii</taxon>
        <taxon>Neopterygii</taxon>
        <taxon>Teleostei</taxon>
        <taxon>Ostariophysi</taxon>
        <taxon>Cypriniformes</taxon>
        <taxon>Cyprinidae</taxon>
        <taxon>Labeoninae</taxon>
        <taxon>Labeonini</taxon>
        <taxon>Cirrhinus</taxon>
    </lineage>
</organism>
<accession>A0ABD0Q8D8</accession>
<dbReference type="AlphaFoldDB" id="A0ABD0Q8D8"/>
<name>A0ABD0Q8D8_CIRMR</name>